<dbReference type="AlphaFoldDB" id="A0A3B1AZI6"/>
<keyword evidence="2" id="KW-1003">Cell membrane</keyword>
<keyword evidence="3" id="KW-0328">Glycosyltransferase</keyword>
<dbReference type="PANTHER" id="PTHR43646">
    <property type="entry name" value="GLYCOSYLTRANSFERASE"/>
    <property type="match status" value="1"/>
</dbReference>
<reference evidence="6" key="1">
    <citation type="submission" date="2018-06" db="EMBL/GenBank/DDBJ databases">
        <authorList>
            <person name="Zhirakovskaya E."/>
        </authorList>
    </citation>
    <scope>NUCLEOTIDE SEQUENCE</scope>
</reference>
<sequence>MRLKNLSIIIPLGPDEDQFGPLMADLSGLGLAAEIIVVSCDDNVLKEPAIESVRVIKSRQGRALQQNAGAKAASREFLWFLHADSRLSERVIAALEAAIKASPRALHYYHLKFCRDGPAGMAVNEWGAWFRSEILRIPFGDQGFCLRKDIFHQIGGFPQDAPYGEDHLLVWYARQAGVKLRCTGADLPTSARKYAAHGWFALTVKYQWRWIRQALPEAYKFLLGRLNRR</sequence>
<organism evidence="6">
    <name type="scientific">hydrothermal vent metagenome</name>
    <dbReference type="NCBI Taxonomy" id="652676"/>
    <lineage>
        <taxon>unclassified sequences</taxon>
        <taxon>metagenomes</taxon>
        <taxon>ecological metagenomes</taxon>
    </lineage>
</organism>
<evidence type="ECO:0000313" key="6">
    <source>
        <dbReference type="EMBL" id="VAX05113.1"/>
    </source>
</evidence>
<keyword evidence="5" id="KW-0472">Membrane</keyword>
<dbReference type="PANTHER" id="PTHR43646:SF2">
    <property type="entry name" value="GLYCOSYLTRANSFERASE 2-LIKE DOMAIN-CONTAINING PROTEIN"/>
    <property type="match status" value="1"/>
</dbReference>
<evidence type="ECO:0000256" key="4">
    <source>
        <dbReference type="ARBA" id="ARBA00022679"/>
    </source>
</evidence>
<evidence type="ECO:0000256" key="1">
    <source>
        <dbReference type="ARBA" id="ARBA00004236"/>
    </source>
</evidence>
<proteinExistence type="predicted"/>
<gene>
    <name evidence="6" type="ORF">MNBD_ALPHA03-522</name>
</gene>
<dbReference type="GO" id="GO:0005886">
    <property type="term" value="C:plasma membrane"/>
    <property type="evidence" value="ECO:0007669"/>
    <property type="project" value="UniProtKB-SubCell"/>
</dbReference>
<name>A0A3B1AZI6_9ZZZZ</name>
<keyword evidence="4 6" id="KW-0808">Transferase</keyword>
<dbReference type="EMBL" id="UOFW01000123">
    <property type="protein sequence ID" value="VAX05113.1"/>
    <property type="molecule type" value="Genomic_DNA"/>
</dbReference>
<protein>
    <submittedName>
        <fullName evidence="6">Glycosyl transferase</fullName>
    </submittedName>
</protein>
<comment type="subcellular location">
    <subcellularLocation>
        <location evidence="1">Cell membrane</location>
    </subcellularLocation>
</comment>
<dbReference type="SUPFAM" id="SSF53448">
    <property type="entry name" value="Nucleotide-diphospho-sugar transferases"/>
    <property type="match status" value="1"/>
</dbReference>
<evidence type="ECO:0000256" key="5">
    <source>
        <dbReference type="ARBA" id="ARBA00023136"/>
    </source>
</evidence>
<dbReference type="InterPro" id="IPR029044">
    <property type="entry name" value="Nucleotide-diphossugar_trans"/>
</dbReference>
<accession>A0A3B1AZI6</accession>
<dbReference type="GO" id="GO:0016757">
    <property type="term" value="F:glycosyltransferase activity"/>
    <property type="evidence" value="ECO:0007669"/>
    <property type="project" value="UniProtKB-KW"/>
</dbReference>
<dbReference type="Gene3D" id="3.90.550.10">
    <property type="entry name" value="Spore Coat Polysaccharide Biosynthesis Protein SpsA, Chain A"/>
    <property type="match status" value="1"/>
</dbReference>
<evidence type="ECO:0000256" key="3">
    <source>
        <dbReference type="ARBA" id="ARBA00022676"/>
    </source>
</evidence>
<evidence type="ECO:0000256" key="2">
    <source>
        <dbReference type="ARBA" id="ARBA00022475"/>
    </source>
</evidence>